<keyword evidence="2" id="KW-0812">Transmembrane</keyword>
<keyword evidence="2" id="KW-0472">Membrane</keyword>
<evidence type="ECO:0000313" key="4">
    <source>
        <dbReference type="Proteomes" id="UP001189429"/>
    </source>
</evidence>
<sequence>MRIWHGARGGAAARWAPRLSLALSSTVSALDLNRRQWLLVAGVFLAFMFLIIPVIYAVRVLMDRLEKAELELRAMNASTDAGSAKASPSHRRPGLPRHRLLLGPRSRPVGVPQAESARLGRVGDAASFGQADPGGRRARHGRAGRVRGARARARSTPAGGWRPLRPSSRGTRRTPGRPRGAGRAPPAASQGSRAAPGQRPHGQAPTPSPRRATRAAGGTTNMTPTTRITTRTTIRTTTRKCSASAAHSGGPLTSSHHLGHEAAAEPPEHSEDSDGGSDPGMHTVEGGEIVDDMGISGMCLVCTDKQMRTVVLIAAQAFVLQALILYYIAAALQPHPRLSAAKEGPPRFHCVRRHLPAVHRGREGHPALPVRGALVSPAPREVDGDHRLRVHLRRGRLRDPPGALFIGALFLCTSTTIVDVLMNSFALSYISSIDNMIQLRCGRL</sequence>
<feature type="compositionally biased region" description="Basic residues" evidence="1">
    <location>
        <begin position="136"/>
        <end position="153"/>
    </location>
</feature>
<comment type="caution">
    <text evidence="3">The sequence shown here is derived from an EMBL/GenBank/DDBJ whole genome shotgun (WGS) entry which is preliminary data.</text>
</comment>
<protein>
    <submittedName>
        <fullName evidence="3">Uncharacterized protein</fullName>
    </submittedName>
</protein>
<evidence type="ECO:0000256" key="1">
    <source>
        <dbReference type="SAM" id="MobiDB-lite"/>
    </source>
</evidence>
<feature type="compositionally biased region" description="Low complexity" evidence="1">
    <location>
        <begin position="177"/>
        <end position="189"/>
    </location>
</feature>
<proteinExistence type="predicted"/>
<accession>A0ABN9V5L8</accession>
<feature type="transmembrane region" description="Helical" evidence="2">
    <location>
        <begin position="37"/>
        <end position="58"/>
    </location>
</feature>
<feature type="compositionally biased region" description="Low complexity" evidence="1">
    <location>
        <begin position="219"/>
        <end position="236"/>
    </location>
</feature>
<feature type="transmembrane region" description="Helical" evidence="2">
    <location>
        <begin position="310"/>
        <end position="329"/>
    </location>
</feature>
<gene>
    <name evidence="3" type="ORF">PCOR1329_LOCUS54260</name>
</gene>
<feature type="compositionally biased region" description="Basic and acidic residues" evidence="1">
    <location>
        <begin position="258"/>
        <end position="272"/>
    </location>
</feature>
<dbReference type="Proteomes" id="UP001189429">
    <property type="component" value="Unassembled WGS sequence"/>
</dbReference>
<dbReference type="EMBL" id="CAUYUJ010016627">
    <property type="protein sequence ID" value="CAK0867282.1"/>
    <property type="molecule type" value="Genomic_DNA"/>
</dbReference>
<evidence type="ECO:0000313" key="3">
    <source>
        <dbReference type="EMBL" id="CAK0867282.1"/>
    </source>
</evidence>
<feature type="transmembrane region" description="Helical" evidence="2">
    <location>
        <begin position="403"/>
        <end position="430"/>
    </location>
</feature>
<reference evidence="3" key="1">
    <citation type="submission" date="2023-10" db="EMBL/GenBank/DDBJ databases">
        <authorList>
            <person name="Chen Y."/>
            <person name="Shah S."/>
            <person name="Dougan E. K."/>
            <person name="Thang M."/>
            <person name="Chan C."/>
        </authorList>
    </citation>
    <scope>NUCLEOTIDE SEQUENCE [LARGE SCALE GENOMIC DNA]</scope>
</reference>
<name>A0ABN9V5L8_9DINO</name>
<feature type="compositionally biased region" description="Basic residues" evidence="1">
    <location>
        <begin position="88"/>
        <end position="100"/>
    </location>
</feature>
<keyword evidence="2" id="KW-1133">Transmembrane helix</keyword>
<evidence type="ECO:0000256" key="2">
    <source>
        <dbReference type="SAM" id="Phobius"/>
    </source>
</evidence>
<organism evidence="3 4">
    <name type="scientific">Prorocentrum cordatum</name>
    <dbReference type="NCBI Taxonomy" id="2364126"/>
    <lineage>
        <taxon>Eukaryota</taxon>
        <taxon>Sar</taxon>
        <taxon>Alveolata</taxon>
        <taxon>Dinophyceae</taxon>
        <taxon>Prorocentrales</taxon>
        <taxon>Prorocentraceae</taxon>
        <taxon>Prorocentrum</taxon>
    </lineage>
</organism>
<keyword evidence="4" id="KW-1185">Reference proteome</keyword>
<feature type="region of interest" description="Disordered" evidence="1">
    <location>
        <begin position="78"/>
        <end position="287"/>
    </location>
</feature>